<dbReference type="EMBL" id="VIWX01000002">
    <property type="protein sequence ID" value="TWF95313.1"/>
    <property type="molecule type" value="Genomic_DNA"/>
</dbReference>
<comment type="caution">
    <text evidence="2">The sequence shown here is derived from an EMBL/GenBank/DDBJ whole genome shotgun (WGS) entry which is preliminary data.</text>
</comment>
<name>A0A561U7K3_9PSEU</name>
<evidence type="ECO:0000313" key="3">
    <source>
        <dbReference type="Proteomes" id="UP000316184"/>
    </source>
</evidence>
<dbReference type="OrthoDB" id="4073816at2"/>
<gene>
    <name evidence="2" type="ORF">FHU35_12307</name>
</gene>
<accession>A0A561U7K3</accession>
<sequence>MRSSVRTALGALGLVVMSAAASSSMAAAEPASAAGAKADCPEGSFCLYDDANWSAPMISVNVRQGPYVLPEWARNKASSYENNTDHCVVISDWTTLSSFRDVLYHQEDLGKFVDYPHEAGGSWDNRIDEIDTQDSDCL</sequence>
<keyword evidence="3" id="KW-1185">Reference proteome</keyword>
<proteinExistence type="predicted"/>
<organism evidence="2 3">
    <name type="scientific">Saccharopolyspora dendranthemae</name>
    <dbReference type="NCBI Taxonomy" id="1181886"/>
    <lineage>
        <taxon>Bacteria</taxon>
        <taxon>Bacillati</taxon>
        <taxon>Actinomycetota</taxon>
        <taxon>Actinomycetes</taxon>
        <taxon>Pseudonocardiales</taxon>
        <taxon>Pseudonocardiaceae</taxon>
        <taxon>Saccharopolyspora</taxon>
    </lineage>
</organism>
<dbReference type="Pfam" id="PF03995">
    <property type="entry name" value="Inhibitor_I36"/>
    <property type="match status" value="1"/>
</dbReference>
<reference evidence="2 3" key="1">
    <citation type="submission" date="2019-06" db="EMBL/GenBank/DDBJ databases">
        <title>Sequencing the genomes of 1000 actinobacteria strains.</title>
        <authorList>
            <person name="Klenk H.-P."/>
        </authorList>
    </citation>
    <scope>NUCLEOTIDE SEQUENCE [LARGE SCALE GENOMIC DNA]</scope>
    <source>
        <strain evidence="2 3">DSM 46699</strain>
    </source>
</reference>
<evidence type="ECO:0000256" key="1">
    <source>
        <dbReference type="SAM" id="SignalP"/>
    </source>
</evidence>
<feature type="chain" id="PRO_5039342006" evidence="1">
    <location>
        <begin position="27"/>
        <end position="138"/>
    </location>
</feature>
<feature type="signal peptide" evidence="1">
    <location>
        <begin position="1"/>
        <end position="26"/>
    </location>
</feature>
<dbReference type="RefSeq" id="WP_145738313.1">
    <property type="nucleotide sequence ID" value="NZ_VIWX01000002.1"/>
</dbReference>
<protein>
    <submittedName>
        <fullName evidence="2">Peptidase inhibitor family I36</fullName>
    </submittedName>
</protein>
<dbReference type="Proteomes" id="UP000316184">
    <property type="component" value="Unassembled WGS sequence"/>
</dbReference>
<dbReference type="AlphaFoldDB" id="A0A561U7K3"/>
<evidence type="ECO:0000313" key="2">
    <source>
        <dbReference type="EMBL" id="TWF95313.1"/>
    </source>
</evidence>
<keyword evidence="1" id="KW-0732">Signal</keyword>